<keyword evidence="2" id="KW-0812">Transmembrane</keyword>
<feature type="transmembrane region" description="Helical" evidence="2">
    <location>
        <begin position="163"/>
        <end position="180"/>
    </location>
</feature>
<evidence type="ECO:0000256" key="1">
    <source>
        <dbReference type="SAM" id="MobiDB-lite"/>
    </source>
</evidence>
<sequence>MLCRTPSARCCGRYHRKLLLMLAADKLLLQSEVKQRAINLRERELKLFNSNFSAVGSQSAIMAGFTLTSFVEIDLPPERAFAKGVLHFFITASVCVNFICVAMVMFVTVWGSGKALRGLDGSMDYAVDSMNDERTFIFTCFALGVLSTLGCMFAAAWVLMEESIAMCASVFLLTTMYMVGTRAASDASQTPPRLLPPPGRPVPDAGRLPRNRRLSGSTTRR</sequence>
<proteinExistence type="predicted"/>
<keyword evidence="2" id="KW-0472">Membrane</keyword>
<dbReference type="Gene3D" id="1.20.140.140">
    <property type="entry name" value="Calcium release-activated calcium channel protein Orai"/>
    <property type="match status" value="1"/>
</dbReference>
<gene>
    <name evidence="3" type="ORF">EHUX00137_LOCUS37701</name>
</gene>
<dbReference type="InterPro" id="IPR038350">
    <property type="entry name" value="Orai_sf"/>
</dbReference>
<organism evidence="3">
    <name type="scientific">Emiliania huxleyi</name>
    <name type="common">Coccolithophore</name>
    <name type="synonym">Pontosphaera huxleyi</name>
    <dbReference type="NCBI Taxonomy" id="2903"/>
    <lineage>
        <taxon>Eukaryota</taxon>
        <taxon>Haptista</taxon>
        <taxon>Haptophyta</taxon>
        <taxon>Prymnesiophyceae</taxon>
        <taxon>Isochrysidales</taxon>
        <taxon>Noelaerhabdaceae</taxon>
        <taxon>Emiliania</taxon>
    </lineage>
</organism>
<evidence type="ECO:0000313" key="3">
    <source>
        <dbReference type="EMBL" id="CAE0582996.1"/>
    </source>
</evidence>
<accession>A0A7S3THF5</accession>
<evidence type="ECO:0000256" key="2">
    <source>
        <dbReference type="SAM" id="Phobius"/>
    </source>
</evidence>
<name>A0A7S3THF5_EMIHU</name>
<dbReference type="EMBL" id="HBIR01048248">
    <property type="protein sequence ID" value="CAE0582996.1"/>
    <property type="molecule type" value="Transcribed_RNA"/>
</dbReference>
<dbReference type="AlphaFoldDB" id="A0A7S3THF5"/>
<feature type="transmembrane region" description="Helical" evidence="2">
    <location>
        <begin position="136"/>
        <end position="157"/>
    </location>
</feature>
<keyword evidence="2" id="KW-1133">Transmembrane helix</keyword>
<protein>
    <submittedName>
        <fullName evidence="3">Uncharacterized protein</fullName>
    </submittedName>
</protein>
<feature type="transmembrane region" description="Helical" evidence="2">
    <location>
        <begin position="51"/>
        <end position="73"/>
    </location>
</feature>
<feature type="transmembrane region" description="Helical" evidence="2">
    <location>
        <begin position="85"/>
        <end position="110"/>
    </location>
</feature>
<feature type="compositionally biased region" description="Basic residues" evidence="1">
    <location>
        <begin position="209"/>
        <end position="221"/>
    </location>
</feature>
<feature type="region of interest" description="Disordered" evidence="1">
    <location>
        <begin position="187"/>
        <end position="221"/>
    </location>
</feature>
<reference evidence="3" key="1">
    <citation type="submission" date="2021-01" db="EMBL/GenBank/DDBJ databases">
        <authorList>
            <person name="Corre E."/>
            <person name="Pelletier E."/>
            <person name="Niang G."/>
            <person name="Scheremetjew M."/>
            <person name="Finn R."/>
            <person name="Kale V."/>
            <person name="Holt S."/>
            <person name="Cochrane G."/>
            <person name="Meng A."/>
            <person name="Brown T."/>
            <person name="Cohen L."/>
        </authorList>
    </citation>
    <scope>NUCLEOTIDE SEQUENCE</scope>
    <source>
        <strain evidence="3">379</strain>
    </source>
</reference>